<dbReference type="AlphaFoldDB" id="A0A814CUT7"/>
<organism evidence="2 3">
    <name type="scientific">Adineta ricciae</name>
    <name type="common">Rotifer</name>
    <dbReference type="NCBI Taxonomy" id="249248"/>
    <lineage>
        <taxon>Eukaryota</taxon>
        <taxon>Metazoa</taxon>
        <taxon>Spiralia</taxon>
        <taxon>Gnathifera</taxon>
        <taxon>Rotifera</taxon>
        <taxon>Eurotatoria</taxon>
        <taxon>Bdelloidea</taxon>
        <taxon>Adinetida</taxon>
        <taxon>Adinetidae</taxon>
        <taxon>Adineta</taxon>
    </lineage>
</organism>
<name>A0A814CUT7_ADIRI</name>
<feature type="compositionally biased region" description="Low complexity" evidence="1">
    <location>
        <begin position="855"/>
        <end position="871"/>
    </location>
</feature>
<reference evidence="2" key="1">
    <citation type="submission" date="2021-02" db="EMBL/GenBank/DDBJ databases">
        <authorList>
            <person name="Nowell W R."/>
        </authorList>
    </citation>
    <scope>NUCLEOTIDE SEQUENCE</scope>
</reference>
<evidence type="ECO:0000313" key="2">
    <source>
        <dbReference type="EMBL" id="CAF0949429.1"/>
    </source>
</evidence>
<accession>A0A814CUT7</accession>
<protein>
    <submittedName>
        <fullName evidence="2">Uncharacterized protein</fullName>
    </submittedName>
</protein>
<sequence length="897" mass="101770">MPPKEIKLNNLQQVAYYIPIQSSIQQMLNKPDVLTASTTHFNENINRNVADTNLMFNYRHASHAKIHPVLKNKPDSLLFQLYIDEIGLTNPIGAKKDTQKITMVYFQKQFFNPIVDELNAIQTTGVFIPTPGDRLNFAFTVLVGDHLASHDFGGFQKIFNTGEFCRHCHIDHEQKLIPLSQSSYSYRTRNEHDGFVQQIITSDNHGVLHGVVDSSPLADLIGFHAAMSIPNDPMHDFNEGVCGQLLMAMFKEISGKKLMTYAEIESRLSTFEYEEDIDGEALSNLPQFMVNDLIKPMKERVRFLVEHRNLFHSTTDTCIHPSNDNLQSSFEQLNSNRVGAQSNVGFSNDCEEIDPVVDCSKNNDMIDENNIDDEQPSFPNIYVIPDLPNKIQQIVAKDEINEFRSHTNARRLLLDTIFNDVTTKYFTLYPNRDHYKAMGKAILKLLNIPKTNEALGEWIESLKNKFKQERRPLQQVSSEVQNMKIKYGHSLGRPVKRDNNVIAPRRISSAEFWNRIDVDDGNADSSADIEFMKNILVNPNMDLDEAKIPWKKILVQRRTFIRDHTTKEVLAEFPGYRYASLIFDEIQYVCNVDIEQNCEAMLPNLLDLVPDNIGFVNDLPPVRLIKILSKHFRDSWQQILSSKEPLSPRPYIQITADKFIMLLDYEVVTETSSINQAVCILIALYGILLQEPGSLSKPLRLLLNQWNFVIEKRRKRDSHLLGASANEEIMRKTAENFAQDDDGQAAHLRDGEKQGGDQLGAGNSQSLITVSVQMDEADLMKEYPSDSSPSSPTDSSFVICQSSTNEQQITTSYPSTDCPHSNDVLPTAEKQLTRSALPLLKERATCNTNTKRRTSSNSTNRSSSSSKKNTSAVHKRPASPDKSIASRLKRSRVKRVS</sequence>
<proteinExistence type="predicted"/>
<feature type="region of interest" description="Disordered" evidence="1">
    <location>
        <begin position="834"/>
        <end position="897"/>
    </location>
</feature>
<evidence type="ECO:0000313" key="3">
    <source>
        <dbReference type="Proteomes" id="UP000663828"/>
    </source>
</evidence>
<keyword evidence="3" id="KW-1185">Reference proteome</keyword>
<dbReference type="EMBL" id="CAJNOR010000566">
    <property type="protein sequence ID" value="CAF0949429.1"/>
    <property type="molecule type" value="Genomic_DNA"/>
</dbReference>
<gene>
    <name evidence="2" type="ORF">XAT740_LOCUS10578</name>
</gene>
<dbReference type="Proteomes" id="UP000663828">
    <property type="component" value="Unassembled WGS sequence"/>
</dbReference>
<feature type="compositionally biased region" description="Basic residues" evidence="1">
    <location>
        <begin position="887"/>
        <end position="897"/>
    </location>
</feature>
<evidence type="ECO:0000256" key="1">
    <source>
        <dbReference type="SAM" id="MobiDB-lite"/>
    </source>
</evidence>
<comment type="caution">
    <text evidence="2">The sequence shown here is derived from an EMBL/GenBank/DDBJ whole genome shotgun (WGS) entry which is preliminary data.</text>
</comment>